<feature type="domain" description="Strictosidine synthase conserved region" evidence="6">
    <location>
        <begin position="141"/>
        <end position="226"/>
    </location>
</feature>
<dbReference type="Gene3D" id="2.120.10.30">
    <property type="entry name" value="TolB, C-terminal domain"/>
    <property type="match status" value="1"/>
</dbReference>
<evidence type="ECO:0000256" key="2">
    <source>
        <dbReference type="ARBA" id="ARBA00009191"/>
    </source>
</evidence>
<dbReference type="EMBL" id="BDDD01002141">
    <property type="protein sequence ID" value="GAV80221.1"/>
    <property type="molecule type" value="Genomic_DNA"/>
</dbReference>
<keyword evidence="4" id="KW-0732">Signal</keyword>
<dbReference type="PANTHER" id="PTHR10426">
    <property type="entry name" value="STRICTOSIDINE SYNTHASE-RELATED"/>
    <property type="match status" value="1"/>
</dbReference>
<dbReference type="Pfam" id="PF20067">
    <property type="entry name" value="SSL_N"/>
    <property type="match status" value="1"/>
</dbReference>
<dbReference type="GO" id="GO:0012505">
    <property type="term" value="C:endomembrane system"/>
    <property type="evidence" value="ECO:0007669"/>
    <property type="project" value="TreeGrafter"/>
</dbReference>
<proteinExistence type="inferred from homology"/>
<dbReference type="Pfam" id="PF03088">
    <property type="entry name" value="Str_synth"/>
    <property type="match status" value="1"/>
</dbReference>
<dbReference type="FunFam" id="2.120.10.30:FF:000032">
    <property type="entry name" value="Protein STRICTOSIDINE SYNTHASE-LIKE 13"/>
    <property type="match status" value="1"/>
</dbReference>
<evidence type="ECO:0000259" key="6">
    <source>
        <dbReference type="Pfam" id="PF03088"/>
    </source>
</evidence>
<evidence type="ECO:0000256" key="5">
    <source>
        <dbReference type="ARBA" id="ARBA00023180"/>
    </source>
</evidence>
<feature type="non-terminal residue" evidence="7">
    <location>
        <position position="1"/>
    </location>
</feature>
<reference evidence="8" key="1">
    <citation type="submission" date="2016-04" db="EMBL/GenBank/DDBJ databases">
        <title>Cephalotus genome sequencing.</title>
        <authorList>
            <person name="Fukushima K."/>
            <person name="Hasebe M."/>
            <person name="Fang X."/>
        </authorList>
    </citation>
    <scope>NUCLEOTIDE SEQUENCE [LARGE SCALE GENOMIC DNA]</scope>
    <source>
        <strain evidence="8">cv. St1</strain>
    </source>
</reference>
<dbReference type="OrthoDB" id="5307922at2759"/>
<accession>A0A1Q3CJH2</accession>
<evidence type="ECO:0000256" key="1">
    <source>
        <dbReference type="ARBA" id="ARBA00004116"/>
    </source>
</evidence>
<keyword evidence="5" id="KW-0325">Glycoprotein</keyword>
<name>A0A1Q3CJH2_CEPFO</name>
<organism evidence="7 8">
    <name type="scientific">Cephalotus follicularis</name>
    <name type="common">Albany pitcher plant</name>
    <dbReference type="NCBI Taxonomy" id="3775"/>
    <lineage>
        <taxon>Eukaryota</taxon>
        <taxon>Viridiplantae</taxon>
        <taxon>Streptophyta</taxon>
        <taxon>Embryophyta</taxon>
        <taxon>Tracheophyta</taxon>
        <taxon>Spermatophyta</taxon>
        <taxon>Magnoliopsida</taxon>
        <taxon>eudicotyledons</taxon>
        <taxon>Gunneridae</taxon>
        <taxon>Pentapetalae</taxon>
        <taxon>rosids</taxon>
        <taxon>fabids</taxon>
        <taxon>Oxalidales</taxon>
        <taxon>Cephalotaceae</taxon>
        <taxon>Cephalotus</taxon>
    </lineage>
</organism>
<dbReference type="STRING" id="3775.A0A1Q3CJH2"/>
<dbReference type="PANTHER" id="PTHR10426:SF86">
    <property type="entry name" value="PROTEIN STRICTOSIDINE SYNTHASE-LIKE 10-LIKE"/>
    <property type="match status" value="1"/>
</dbReference>
<dbReference type="GO" id="GO:0005773">
    <property type="term" value="C:vacuole"/>
    <property type="evidence" value="ECO:0007669"/>
    <property type="project" value="UniProtKB-SubCell"/>
</dbReference>
<comment type="subcellular location">
    <subcellularLocation>
        <location evidence="1">Vacuole</location>
    </subcellularLocation>
</comment>
<dbReference type="Proteomes" id="UP000187406">
    <property type="component" value="Unassembled WGS sequence"/>
</dbReference>
<evidence type="ECO:0000313" key="7">
    <source>
        <dbReference type="EMBL" id="GAV80221.1"/>
    </source>
</evidence>
<dbReference type="SUPFAM" id="SSF63829">
    <property type="entry name" value="Calcium-dependent phosphotriesterase"/>
    <property type="match status" value="1"/>
</dbReference>
<dbReference type="InParanoid" id="A0A1Q3CJH2"/>
<dbReference type="GO" id="GO:0016787">
    <property type="term" value="F:hydrolase activity"/>
    <property type="evidence" value="ECO:0007669"/>
    <property type="project" value="TreeGrafter"/>
</dbReference>
<evidence type="ECO:0000256" key="3">
    <source>
        <dbReference type="ARBA" id="ARBA00022554"/>
    </source>
</evidence>
<dbReference type="AlphaFoldDB" id="A0A1Q3CJH2"/>
<protein>
    <submittedName>
        <fullName evidence="7">Str_synth domain-containing protein</fullName>
    </submittedName>
</protein>
<evidence type="ECO:0000313" key="8">
    <source>
        <dbReference type="Proteomes" id="UP000187406"/>
    </source>
</evidence>
<dbReference type="InterPro" id="IPR011042">
    <property type="entry name" value="6-blade_b-propeller_TolB-like"/>
</dbReference>
<gene>
    <name evidence="7" type="ORF">CFOL_v3_23682</name>
</gene>
<dbReference type="InterPro" id="IPR018119">
    <property type="entry name" value="Strictosidine_synth_cons-reg"/>
</dbReference>
<keyword evidence="8" id="KW-1185">Reference proteome</keyword>
<comment type="caution">
    <text evidence="7">The sequence shown here is derived from an EMBL/GenBank/DDBJ whole genome shotgun (WGS) entry which is preliminary data.</text>
</comment>
<evidence type="ECO:0000256" key="4">
    <source>
        <dbReference type="ARBA" id="ARBA00022729"/>
    </source>
</evidence>
<comment type="similarity">
    <text evidence="2">Belongs to the strictosidine synthase family.</text>
</comment>
<keyword evidence="3" id="KW-0926">Vacuole</keyword>
<sequence>LLINLNTILCQPLFGNPLINYHQLDLPGGLIGPESIAFDCNGRGPYVGVSDGRILLWQGPQLGWTEFAIPSPNRDRRVCDGSADDNLEAECGRPLGLKFHPASCDLYIADAYFGLLMVGPNGGVAKPLANSAEGLPFRFTNALDIHNETGVVYFTDSSIIFQRRQNLLEIQNGDRTGRLMTYDPRSKEVTVLFRGLAFPNGVALSKDNSFLLLAETTTMRISKFPIVGNGISTPQLFAQLQRNPDNIQRNDNGEFWVALNNGRSTYFPFAYWLPWFRKDPVGVKYDEAGQVVRVLDGYGGTTLEFVSEVHEHNRIFYLGSVLKPYVGVLGQ</sequence>